<protein>
    <recommendedName>
        <fullName evidence="4">Fe2OG dioxygenase domain-containing protein</fullName>
    </recommendedName>
</protein>
<dbReference type="PROSITE" id="PS51471">
    <property type="entry name" value="FE2OG_OXY"/>
    <property type="match status" value="1"/>
</dbReference>
<evidence type="ECO:0000313" key="7">
    <source>
        <dbReference type="Proteomes" id="UP000677228"/>
    </source>
</evidence>
<dbReference type="GO" id="GO:0031418">
    <property type="term" value="F:L-ascorbic acid binding"/>
    <property type="evidence" value="ECO:0007669"/>
    <property type="project" value="UniProtKB-KW"/>
</dbReference>
<dbReference type="EMBL" id="CAJNOK010002255">
    <property type="protein sequence ID" value="CAF0851856.1"/>
    <property type="molecule type" value="Genomic_DNA"/>
</dbReference>
<gene>
    <name evidence="5" type="ORF">OVA965_LOCUS7186</name>
    <name evidence="6" type="ORF">TMI583_LOCUS7182</name>
</gene>
<evidence type="ECO:0000256" key="3">
    <source>
        <dbReference type="ARBA" id="ARBA00023004"/>
    </source>
</evidence>
<evidence type="ECO:0000313" key="5">
    <source>
        <dbReference type="EMBL" id="CAF0851856.1"/>
    </source>
</evidence>
<dbReference type="PANTHER" id="PTHR10869">
    <property type="entry name" value="PROLYL 4-HYDROXYLASE ALPHA SUBUNIT"/>
    <property type="match status" value="1"/>
</dbReference>
<sequence length="759" mass="87963">MDRHRFLGSTDLSIVTSLLSSYNVPTKISDGIKLNKIKQQDDLILIELGTLLTSNECDEILTKINEETFENMSDKYDIRKRNSSRLIVMDDQLARTLWRRLKFSNKLTKLVQNSTPLGFNVQGEWVMSGVNPAMRLNKYKDGDYFSPHRDAQYAPSGDERSLLSLLIYLNDNYEEGETKFYFPKQSPNADVKGLTMTEEINSYGGLVNGFDCTELKPKKGFAVLFTHHLIHEATPPEMIDPLHQTERLVLRTDVLVKRKHKPLGFTICPEEKEDYLACLNFFREAQQMELKIGESSDMSVKNIATGELYERSLSIRYCYPRLLQSKLKHSIVDKNNQKSLTDQLPTELWLRVLKLLHEQDIQSLIFAFPQFQLLKVVWESQETRKFVLDPSRSKYLPTIDTQYGSRTLFSFTDSQFFYRNIDGCCRVAAVYAFFLLGHGKDSTTYIVRYDKNTQEVCEVQMERVLADVFYNRNCYGSLYRVKQNDKKKHEPIVDFDHSVDRTYLTNRHQSQFIGQDLLSRFHFKMKFSHSTNSDIFRSEENTSSETDDDDEGLDESFIRVYERQHALCDRKNKLVDHGFDSYDPQFGKNPVLSYCENLLKQDSGTSLFRMISAKDHLIDLVRHCRSSKCKFGKVRNLIRHYNHLVFDFDTHHLTVERLPDEDLFCADSDSLLHDCVKLLQRSVPSENPILYCRVNIEQLAKETKGMNHAACQSSYPAVNIDQFSFLDYTRLSHVHLAIAEDSGTDRVFVLATYDGIVAL</sequence>
<keyword evidence="2" id="KW-0847">Vitamin C</keyword>
<evidence type="ECO:0000313" key="6">
    <source>
        <dbReference type="EMBL" id="CAF3637046.1"/>
    </source>
</evidence>
<dbReference type="InterPro" id="IPR005123">
    <property type="entry name" value="Oxoglu/Fe-dep_dioxygenase_dom"/>
</dbReference>
<keyword evidence="1" id="KW-0479">Metal-binding</keyword>
<dbReference type="AlphaFoldDB" id="A0A8S2D0N8"/>
<dbReference type="InterPro" id="IPR044862">
    <property type="entry name" value="Pro_4_hyd_alph_FE2OG_OXY"/>
</dbReference>
<dbReference type="GO" id="GO:0004656">
    <property type="term" value="F:procollagen-proline 4-dioxygenase activity"/>
    <property type="evidence" value="ECO:0007669"/>
    <property type="project" value="TreeGrafter"/>
</dbReference>
<dbReference type="SUPFAM" id="SSF51197">
    <property type="entry name" value="Clavaminate synthase-like"/>
    <property type="match status" value="1"/>
</dbReference>
<proteinExistence type="predicted"/>
<dbReference type="EMBL" id="CAJOBA010002255">
    <property type="protein sequence ID" value="CAF3637046.1"/>
    <property type="molecule type" value="Genomic_DNA"/>
</dbReference>
<dbReference type="Gene3D" id="2.60.120.620">
    <property type="entry name" value="q2cbj1_9rhob like domain"/>
    <property type="match status" value="1"/>
</dbReference>
<comment type="caution">
    <text evidence="5">The sequence shown here is derived from an EMBL/GenBank/DDBJ whole genome shotgun (WGS) entry which is preliminary data.</text>
</comment>
<organism evidence="5 7">
    <name type="scientific">Didymodactylos carnosus</name>
    <dbReference type="NCBI Taxonomy" id="1234261"/>
    <lineage>
        <taxon>Eukaryota</taxon>
        <taxon>Metazoa</taxon>
        <taxon>Spiralia</taxon>
        <taxon>Gnathifera</taxon>
        <taxon>Rotifera</taxon>
        <taxon>Eurotatoria</taxon>
        <taxon>Bdelloidea</taxon>
        <taxon>Philodinida</taxon>
        <taxon>Philodinidae</taxon>
        <taxon>Didymodactylos</taxon>
    </lineage>
</organism>
<evidence type="ECO:0000256" key="1">
    <source>
        <dbReference type="ARBA" id="ARBA00022723"/>
    </source>
</evidence>
<name>A0A8S2D0N8_9BILA</name>
<reference evidence="5" key="1">
    <citation type="submission" date="2021-02" db="EMBL/GenBank/DDBJ databases">
        <authorList>
            <person name="Nowell W R."/>
        </authorList>
    </citation>
    <scope>NUCLEOTIDE SEQUENCE</scope>
</reference>
<dbReference type="InterPro" id="IPR045054">
    <property type="entry name" value="P4HA-like"/>
</dbReference>
<dbReference type="Proteomes" id="UP000682733">
    <property type="component" value="Unassembled WGS sequence"/>
</dbReference>
<feature type="domain" description="Fe2OG dioxygenase" evidence="4">
    <location>
        <begin position="129"/>
        <end position="261"/>
    </location>
</feature>
<dbReference type="GO" id="GO:0005783">
    <property type="term" value="C:endoplasmic reticulum"/>
    <property type="evidence" value="ECO:0007669"/>
    <property type="project" value="TreeGrafter"/>
</dbReference>
<dbReference type="GO" id="GO:0046872">
    <property type="term" value="F:metal ion binding"/>
    <property type="evidence" value="ECO:0007669"/>
    <property type="project" value="UniProtKB-KW"/>
</dbReference>
<dbReference type="PANTHER" id="PTHR10869:SF246">
    <property type="entry name" value="TRANSMEMBRANE PROLYL 4-HYDROXYLASE"/>
    <property type="match status" value="1"/>
</dbReference>
<evidence type="ECO:0000259" key="4">
    <source>
        <dbReference type="PROSITE" id="PS51471"/>
    </source>
</evidence>
<evidence type="ECO:0000256" key="2">
    <source>
        <dbReference type="ARBA" id="ARBA00022896"/>
    </source>
</evidence>
<dbReference type="Proteomes" id="UP000677228">
    <property type="component" value="Unassembled WGS sequence"/>
</dbReference>
<keyword evidence="3" id="KW-0408">Iron</keyword>
<accession>A0A8S2D0N8</accession>
<dbReference type="Pfam" id="PF13640">
    <property type="entry name" value="2OG-FeII_Oxy_3"/>
    <property type="match status" value="1"/>
</dbReference>